<dbReference type="PANTHER" id="PTHR30069">
    <property type="entry name" value="TONB-DEPENDENT OUTER MEMBRANE RECEPTOR"/>
    <property type="match status" value="1"/>
</dbReference>
<keyword evidence="7" id="KW-0998">Cell outer membrane</keyword>
<sequence>MMRSAIILLFISLFSISLQAIDVKGRIIDVNTKKPVEFVTMVLLKADSTYITGCQTDTLGLFAMAGQFQKQDYLLKASFLGYRTAFIKISNLSSHLDLGDIELTEESKALGEVTVTANRIINKVDRQIILPDSMQIKSSVNAFDLLSNMSLARLNIDPVNQTIKVGNEDVQLRINGVRATVQEVAALRSKDILRVEYFEDPGVRFGNENVGAVVNLIVDRQKDYGGYVSFDGRNAPYTGFGDDNVTFKMNNKASEFGLNYYINYRSYDKRWLEQSELLNFPTNPVSREQKGIEAPMAYQYHRFNLTYNLTSVDKYVLNVAFKNQLYNYDNTTDFNNFYSDRLTPTYSSSKRNGLEYTPALDIYYKQELKNKQSLAVNIVGTYINSDSESNYLESESSVPQTEIYNKIDGNKYSIIGEAVYEKQFENLTFSAGAKHTQGFADNTYRGNTDTKTEMKNSDSYAFAQVQGKIAKKLGYTLGLGGSRIWFKEGENDASFYSMRPSVQLNYPFNDNLSLKYSFVVNNRTPSLGQLSSVEQQVDAYQLSRGNPNLKPSNIYNNKLTLNVNKGFLNISSTFGYMYFDKVIVNTYAIEGDKIVSYSDNHKSQQYLYWSGDVTAKLIKDIWTLTGWFGMQRDIFNANSGMAHTHNSIYGGFRSNVLYKNLSFVVGVNSRYKELWGESIYYGEDWNYVEAGYKHKEAKLSVGMSYPFKDYWSSGSKNISSVKPSKSWIYIKENGHMLYLRFSWNMSFGRKHEAGKKSLDNADTDKGIL</sequence>
<feature type="chain" id="PRO_5012442691" description="Outer membrane protein beta-barrel domain-containing protein" evidence="8">
    <location>
        <begin position="21"/>
        <end position="768"/>
    </location>
</feature>
<keyword evidence="6" id="KW-0472">Membrane</keyword>
<evidence type="ECO:0000256" key="4">
    <source>
        <dbReference type="ARBA" id="ARBA00022692"/>
    </source>
</evidence>
<dbReference type="SUPFAM" id="SSF56935">
    <property type="entry name" value="Porins"/>
    <property type="match status" value="1"/>
</dbReference>
<accession>A0A212JB63</accession>
<evidence type="ECO:0000256" key="8">
    <source>
        <dbReference type="SAM" id="SignalP"/>
    </source>
</evidence>
<dbReference type="EMBL" id="FLUM01000001">
    <property type="protein sequence ID" value="SBV96672.1"/>
    <property type="molecule type" value="Genomic_DNA"/>
</dbReference>
<evidence type="ECO:0000256" key="1">
    <source>
        <dbReference type="ARBA" id="ARBA00004571"/>
    </source>
</evidence>
<reference evidence="10" key="1">
    <citation type="submission" date="2016-04" db="EMBL/GenBank/DDBJ databases">
        <authorList>
            <person name="Evans L.H."/>
            <person name="Alamgir A."/>
            <person name="Owens N."/>
            <person name="Weber N.D."/>
            <person name="Virtaneva K."/>
            <person name="Barbian K."/>
            <person name="Babar A."/>
            <person name="Rosenke K."/>
        </authorList>
    </citation>
    <scope>NUCLEOTIDE SEQUENCE</scope>
    <source>
        <strain evidence="10">86-1</strain>
    </source>
</reference>
<feature type="domain" description="Outer membrane protein beta-barrel" evidence="9">
    <location>
        <begin position="370"/>
        <end position="716"/>
    </location>
</feature>
<dbReference type="PANTHER" id="PTHR30069:SF29">
    <property type="entry name" value="HEMOGLOBIN AND HEMOGLOBIN-HAPTOGLOBIN-BINDING PROTEIN 1-RELATED"/>
    <property type="match status" value="1"/>
</dbReference>
<dbReference type="GO" id="GO:0044718">
    <property type="term" value="P:siderophore transmembrane transport"/>
    <property type="evidence" value="ECO:0007669"/>
    <property type="project" value="TreeGrafter"/>
</dbReference>
<evidence type="ECO:0000256" key="6">
    <source>
        <dbReference type="ARBA" id="ARBA00023136"/>
    </source>
</evidence>
<comment type="subcellular location">
    <subcellularLocation>
        <location evidence="1">Cell outer membrane</location>
        <topology evidence="1">Multi-pass membrane protein</topology>
    </subcellularLocation>
</comment>
<dbReference type="InterPro" id="IPR041700">
    <property type="entry name" value="OMP_b-brl_3"/>
</dbReference>
<gene>
    <name evidence="10" type="ORF">KL86DYS1_11706</name>
</gene>
<protein>
    <recommendedName>
        <fullName evidence="9">Outer membrane protein beta-barrel domain-containing protein</fullName>
    </recommendedName>
</protein>
<evidence type="ECO:0000259" key="9">
    <source>
        <dbReference type="Pfam" id="PF14905"/>
    </source>
</evidence>
<evidence type="ECO:0000256" key="5">
    <source>
        <dbReference type="ARBA" id="ARBA00022729"/>
    </source>
</evidence>
<dbReference type="GO" id="GO:0015344">
    <property type="term" value="F:siderophore uptake transmembrane transporter activity"/>
    <property type="evidence" value="ECO:0007669"/>
    <property type="project" value="TreeGrafter"/>
</dbReference>
<proteinExistence type="predicted"/>
<dbReference type="GO" id="GO:0009279">
    <property type="term" value="C:cell outer membrane"/>
    <property type="evidence" value="ECO:0007669"/>
    <property type="project" value="UniProtKB-SubCell"/>
</dbReference>
<dbReference type="RefSeq" id="WP_296939927.1">
    <property type="nucleotide sequence ID" value="NZ_LT599032.1"/>
</dbReference>
<evidence type="ECO:0000313" key="10">
    <source>
        <dbReference type="EMBL" id="SBV96672.1"/>
    </source>
</evidence>
<name>A0A212JB63_9BACT</name>
<organism evidence="10">
    <name type="scientific">uncultured Dysgonomonas sp</name>
    <dbReference type="NCBI Taxonomy" id="206096"/>
    <lineage>
        <taxon>Bacteria</taxon>
        <taxon>Pseudomonadati</taxon>
        <taxon>Bacteroidota</taxon>
        <taxon>Bacteroidia</taxon>
        <taxon>Bacteroidales</taxon>
        <taxon>Dysgonomonadaceae</taxon>
        <taxon>Dysgonomonas</taxon>
        <taxon>environmental samples</taxon>
    </lineage>
</organism>
<keyword evidence="5 8" id="KW-0732">Signal</keyword>
<evidence type="ECO:0000256" key="7">
    <source>
        <dbReference type="ARBA" id="ARBA00023237"/>
    </source>
</evidence>
<dbReference type="AlphaFoldDB" id="A0A212JB63"/>
<dbReference type="InterPro" id="IPR036942">
    <property type="entry name" value="Beta-barrel_TonB_sf"/>
</dbReference>
<keyword evidence="3" id="KW-1134">Transmembrane beta strand</keyword>
<keyword evidence="4" id="KW-0812">Transmembrane</keyword>
<dbReference type="Pfam" id="PF14905">
    <property type="entry name" value="OMP_b-brl_3"/>
    <property type="match status" value="1"/>
</dbReference>
<dbReference type="Gene3D" id="2.40.170.20">
    <property type="entry name" value="TonB-dependent receptor, beta-barrel domain"/>
    <property type="match status" value="1"/>
</dbReference>
<feature type="signal peptide" evidence="8">
    <location>
        <begin position="1"/>
        <end position="20"/>
    </location>
</feature>
<evidence type="ECO:0000256" key="3">
    <source>
        <dbReference type="ARBA" id="ARBA00022452"/>
    </source>
</evidence>
<evidence type="ECO:0000256" key="2">
    <source>
        <dbReference type="ARBA" id="ARBA00022448"/>
    </source>
</evidence>
<dbReference type="InterPro" id="IPR039426">
    <property type="entry name" value="TonB-dep_rcpt-like"/>
</dbReference>
<dbReference type="InterPro" id="IPR008969">
    <property type="entry name" value="CarboxyPept-like_regulatory"/>
</dbReference>
<dbReference type="SUPFAM" id="SSF49464">
    <property type="entry name" value="Carboxypeptidase regulatory domain-like"/>
    <property type="match status" value="1"/>
</dbReference>
<keyword evidence="2" id="KW-0813">Transport</keyword>